<dbReference type="InterPro" id="IPR027417">
    <property type="entry name" value="P-loop_NTPase"/>
</dbReference>
<keyword evidence="3" id="KW-1185">Reference proteome</keyword>
<dbReference type="Pfam" id="PF00225">
    <property type="entry name" value="Kinesin"/>
    <property type="match status" value="1"/>
</dbReference>
<dbReference type="AlphaFoldDB" id="A0A1Y2HYL8"/>
<dbReference type="GO" id="GO:0008017">
    <property type="term" value="F:microtubule binding"/>
    <property type="evidence" value="ECO:0007669"/>
    <property type="project" value="InterPro"/>
</dbReference>
<gene>
    <name evidence="2" type="ORF">BCR44DRAFT_1282518</name>
</gene>
<dbReference type="GO" id="GO:0007018">
    <property type="term" value="P:microtubule-based movement"/>
    <property type="evidence" value="ECO:0007669"/>
    <property type="project" value="InterPro"/>
</dbReference>
<evidence type="ECO:0000313" key="2">
    <source>
        <dbReference type="EMBL" id="ORZ38833.1"/>
    </source>
</evidence>
<dbReference type="InterPro" id="IPR036961">
    <property type="entry name" value="Kinesin_motor_dom_sf"/>
</dbReference>
<dbReference type="Gene3D" id="3.40.850.10">
    <property type="entry name" value="Kinesin motor domain"/>
    <property type="match status" value="1"/>
</dbReference>
<dbReference type="GO" id="GO:0005524">
    <property type="term" value="F:ATP binding"/>
    <property type="evidence" value="ECO:0007669"/>
    <property type="project" value="InterPro"/>
</dbReference>
<dbReference type="Proteomes" id="UP000193411">
    <property type="component" value="Unassembled WGS sequence"/>
</dbReference>
<organism evidence="2 3">
    <name type="scientific">Catenaria anguillulae PL171</name>
    <dbReference type="NCBI Taxonomy" id="765915"/>
    <lineage>
        <taxon>Eukaryota</taxon>
        <taxon>Fungi</taxon>
        <taxon>Fungi incertae sedis</taxon>
        <taxon>Blastocladiomycota</taxon>
        <taxon>Blastocladiomycetes</taxon>
        <taxon>Blastocladiales</taxon>
        <taxon>Catenariaceae</taxon>
        <taxon>Catenaria</taxon>
    </lineage>
</organism>
<reference evidence="2 3" key="1">
    <citation type="submission" date="2016-07" db="EMBL/GenBank/DDBJ databases">
        <title>Pervasive Adenine N6-methylation of Active Genes in Fungi.</title>
        <authorList>
            <consortium name="DOE Joint Genome Institute"/>
            <person name="Mondo S.J."/>
            <person name="Dannebaum R.O."/>
            <person name="Kuo R.C."/>
            <person name="Labutti K."/>
            <person name="Haridas S."/>
            <person name="Kuo A."/>
            <person name="Salamov A."/>
            <person name="Ahrendt S.R."/>
            <person name="Lipzen A."/>
            <person name="Sullivan W."/>
            <person name="Andreopoulos W.B."/>
            <person name="Clum A."/>
            <person name="Lindquist E."/>
            <person name="Daum C."/>
            <person name="Ramamoorthy G.K."/>
            <person name="Gryganskyi A."/>
            <person name="Culley D."/>
            <person name="Magnuson J.K."/>
            <person name="James T.Y."/>
            <person name="O'Malley M.A."/>
            <person name="Stajich J.E."/>
            <person name="Spatafora J.W."/>
            <person name="Visel A."/>
            <person name="Grigoriev I.V."/>
        </authorList>
    </citation>
    <scope>NUCLEOTIDE SEQUENCE [LARGE SCALE GENOMIC DNA]</scope>
    <source>
        <strain evidence="2 3">PL171</strain>
    </source>
</reference>
<evidence type="ECO:0000313" key="3">
    <source>
        <dbReference type="Proteomes" id="UP000193411"/>
    </source>
</evidence>
<protein>
    <recommendedName>
        <fullName evidence="1">Kinesin motor domain-containing protein</fullName>
    </recommendedName>
</protein>
<dbReference type="OrthoDB" id="10567684at2759"/>
<dbReference type="GO" id="GO:0003777">
    <property type="term" value="F:microtubule motor activity"/>
    <property type="evidence" value="ECO:0007669"/>
    <property type="project" value="InterPro"/>
</dbReference>
<feature type="domain" description="Kinesin motor" evidence="1">
    <location>
        <begin position="56"/>
        <end position="303"/>
    </location>
</feature>
<sequence length="356" mass="37395">MPPSVPKLVLRPIAPDGLLPRQAFTLTSDAASLQCSIVSGKRTLGVCTNVTSVVPETLPASSVATAHTPHVISRLLDGFNQTVLVVGLAGSGTSTFLEGSLPKNAGGGYLDGLMKSLFEALKVKAASPQALPAVAAAGATNVPTAVTSTESQSNMTFSASICVHEHYSELVRDLLSSKRDKEIDTSGIQWDANALASLPTLTRRSVASHGDAMDAIGKAKLAKTNVKGRTEKTTVVYQLDLEQHIPSVGEGTAALVSTLHVVELFAIDRLTTDQAVHSQVNRDSEAVGKQMVAVDAGLAMLGKGPFESPGDENTRILQNHSTLNNLSSHTFYTRCLNTTRIFPSLSSSTLAPTAQQ</sequence>
<dbReference type="SUPFAM" id="SSF52540">
    <property type="entry name" value="P-loop containing nucleoside triphosphate hydrolases"/>
    <property type="match status" value="1"/>
</dbReference>
<accession>A0A1Y2HYL8</accession>
<dbReference type="EMBL" id="MCFL01000007">
    <property type="protein sequence ID" value="ORZ38833.1"/>
    <property type="molecule type" value="Genomic_DNA"/>
</dbReference>
<dbReference type="InterPro" id="IPR001752">
    <property type="entry name" value="Kinesin_motor_dom"/>
</dbReference>
<evidence type="ECO:0000259" key="1">
    <source>
        <dbReference type="Pfam" id="PF00225"/>
    </source>
</evidence>
<name>A0A1Y2HYL8_9FUNG</name>
<proteinExistence type="predicted"/>
<comment type="caution">
    <text evidence="2">The sequence shown here is derived from an EMBL/GenBank/DDBJ whole genome shotgun (WGS) entry which is preliminary data.</text>
</comment>